<reference evidence="1 2" key="1">
    <citation type="journal article" date="2013" name="PLoS Genet.">
        <title>Comparative genome structure, secondary metabolite, and effector coding capacity across Cochliobolus pathogens.</title>
        <authorList>
            <person name="Condon B.J."/>
            <person name="Leng Y."/>
            <person name="Wu D."/>
            <person name="Bushley K.E."/>
            <person name="Ohm R.A."/>
            <person name="Otillar R."/>
            <person name="Martin J."/>
            <person name="Schackwitz W."/>
            <person name="Grimwood J."/>
            <person name="MohdZainudin N."/>
            <person name="Xue C."/>
            <person name="Wang R."/>
            <person name="Manning V.A."/>
            <person name="Dhillon B."/>
            <person name="Tu Z.J."/>
            <person name="Steffenson B.J."/>
            <person name="Salamov A."/>
            <person name="Sun H."/>
            <person name="Lowry S."/>
            <person name="LaButti K."/>
            <person name="Han J."/>
            <person name="Copeland A."/>
            <person name="Lindquist E."/>
            <person name="Barry K."/>
            <person name="Schmutz J."/>
            <person name="Baker S.E."/>
            <person name="Ciuffetti L.M."/>
            <person name="Grigoriev I.V."/>
            <person name="Zhong S."/>
            <person name="Turgeon B.G."/>
        </authorList>
    </citation>
    <scope>NUCLEOTIDE SEQUENCE [LARGE SCALE GENOMIC DNA]</scope>
    <source>
        <strain evidence="1 2">ATCC 44560</strain>
    </source>
</reference>
<evidence type="ECO:0000313" key="1">
    <source>
        <dbReference type="EMBL" id="EUC42419.1"/>
    </source>
</evidence>
<sequence>MVSSEEGGYMKDGQNEVLRLKLRDEDCQIYLEHEYIFDDDAILYHYKASFYNPDNNVIWEQEEDVIPRLVAEKLYVSLALYLGLGHWLLMSGFKETFPWSIGYDRDLHTPATTAEVADVISHLTMTAVAAADQRIKSQPGELSPSGLPSARIPVDTLRRTFQLKIQWAIQLRYLSRSPLFS</sequence>
<protein>
    <submittedName>
        <fullName evidence="1">Uncharacterized protein</fullName>
    </submittedName>
</protein>
<accession>W6Z460</accession>
<dbReference type="GeneID" id="19121414"/>
<organism evidence="1 2">
    <name type="scientific">Bipolaris oryzae ATCC 44560</name>
    <dbReference type="NCBI Taxonomy" id="930090"/>
    <lineage>
        <taxon>Eukaryota</taxon>
        <taxon>Fungi</taxon>
        <taxon>Dikarya</taxon>
        <taxon>Ascomycota</taxon>
        <taxon>Pezizomycotina</taxon>
        <taxon>Dothideomycetes</taxon>
        <taxon>Pleosporomycetidae</taxon>
        <taxon>Pleosporales</taxon>
        <taxon>Pleosporineae</taxon>
        <taxon>Pleosporaceae</taxon>
        <taxon>Bipolaris</taxon>
    </lineage>
</organism>
<dbReference type="RefSeq" id="XP_007691064.1">
    <property type="nucleotide sequence ID" value="XM_007692874.1"/>
</dbReference>
<dbReference type="KEGG" id="bor:COCMIDRAFT_28959"/>
<keyword evidence="2" id="KW-1185">Reference proteome</keyword>
<dbReference type="HOGENOM" id="CLU_1488757_0_0_1"/>
<proteinExistence type="predicted"/>
<dbReference type="Proteomes" id="UP000054032">
    <property type="component" value="Unassembled WGS sequence"/>
</dbReference>
<evidence type="ECO:0000313" key="2">
    <source>
        <dbReference type="Proteomes" id="UP000054032"/>
    </source>
</evidence>
<gene>
    <name evidence="1" type="ORF">COCMIDRAFT_28959</name>
</gene>
<dbReference type="AlphaFoldDB" id="W6Z460"/>
<name>W6Z460_COCMI</name>
<dbReference type="EMBL" id="KI964062">
    <property type="protein sequence ID" value="EUC42419.1"/>
    <property type="molecule type" value="Genomic_DNA"/>
</dbReference>